<comment type="caution">
    <text evidence="2">The sequence shown here is derived from an EMBL/GenBank/DDBJ whole genome shotgun (WGS) entry which is preliminary data.</text>
</comment>
<sequence>MNRARRQLLSQRAENMRKQMTPAEKALWFRFLREYPLPFVAQKVIGEYIVDFYCRRVRLSIELDGDSHYWGNHQRYDQIRTLYLETLEIKELRFTNTDVYENFEGVCEVIHTEVEKRRNDLFDQKEAFASLTRKR</sequence>
<dbReference type="AlphaFoldDB" id="A0A2K2U330"/>
<organism evidence="2 3">
    <name type="scientific">Rubneribacter badeniensis</name>
    <dbReference type="NCBI Taxonomy" id="2070688"/>
    <lineage>
        <taxon>Bacteria</taxon>
        <taxon>Bacillati</taxon>
        <taxon>Actinomycetota</taxon>
        <taxon>Coriobacteriia</taxon>
        <taxon>Eggerthellales</taxon>
        <taxon>Eggerthellaceae</taxon>
        <taxon>Rubneribacter</taxon>
    </lineage>
</organism>
<dbReference type="InterPro" id="IPR047216">
    <property type="entry name" value="Endonuclease_DUF559_bact"/>
</dbReference>
<dbReference type="InterPro" id="IPR011335">
    <property type="entry name" value="Restrct_endonuc-II-like"/>
</dbReference>
<feature type="domain" description="DUF559" evidence="1">
    <location>
        <begin position="10"/>
        <end position="114"/>
    </location>
</feature>
<reference evidence="2 3" key="1">
    <citation type="journal article" date="2018" name="Int. J. Syst. Evol. Microbiol.">
        <title>Rubneribacter badeniensis gen. nov., sp. nov. and Enteroscipio rubneri gen. nov., sp. nov., new members of the Eggerthellaceae isolated from human faeces.</title>
        <authorList>
            <person name="Danylec N."/>
            <person name="Gobl A."/>
            <person name="Stoll D.A."/>
            <person name="Hetzer B."/>
            <person name="Kulling S.E."/>
            <person name="Huch M."/>
        </authorList>
    </citation>
    <scope>NUCLEOTIDE SEQUENCE [LARGE SCALE GENOMIC DNA]</scope>
    <source>
        <strain evidence="2 3">ResAG-85</strain>
    </source>
</reference>
<evidence type="ECO:0000259" key="1">
    <source>
        <dbReference type="Pfam" id="PF04480"/>
    </source>
</evidence>
<dbReference type="InterPro" id="IPR007569">
    <property type="entry name" value="DUF559"/>
</dbReference>
<evidence type="ECO:0000313" key="3">
    <source>
        <dbReference type="Proteomes" id="UP000236488"/>
    </source>
</evidence>
<keyword evidence="3" id="KW-1185">Reference proteome</keyword>
<dbReference type="CDD" id="cd01038">
    <property type="entry name" value="Endonuclease_DUF559"/>
    <property type="match status" value="1"/>
</dbReference>
<dbReference type="PANTHER" id="PTHR38590">
    <property type="entry name" value="BLL0828 PROTEIN"/>
    <property type="match status" value="1"/>
</dbReference>
<evidence type="ECO:0000313" key="2">
    <source>
        <dbReference type="EMBL" id="PNV64735.1"/>
    </source>
</evidence>
<dbReference type="Pfam" id="PF04480">
    <property type="entry name" value="DUF559"/>
    <property type="match status" value="1"/>
</dbReference>
<dbReference type="SUPFAM" id="SSF52980">
    <property type="entry name" value="Restriction endonuclease-like"/>
    <property type="match status" value="1"/>
</dbReference>
<proteinExistence type="predicted"/>
<gene>
    <name evidence="2" type="ORF">C2L80_10360</name>
</gene>
<dbReference type="Proteomes" id="UP000236488">
    <property type="component" value="Unassembled WGS sequence"/>
</dbReference>
<accession>A0A2K2U330</accession>
<name>A0A2K2U330_9ACTN</name>
<dbReference type="PANTHER" id="PTHR38590:SF1">
    <property type="entry name" value="BLL0828 PROTEIN"/>
    <property type="match status" value="1"/>
</dbReference>
<dbReference type="EMBL" id="PPEL01000071">
    <property type="protein sequence ID" value="PNV64735.1"/>
    <property type="molecule type" value="Genomic_DNA"/>
</dbReference>
<dbReference type="Gene3D" id="3.40.960.10">
    <property type="entry name" value="VSR Endonuclease"/>
    <property type="match status" value="1"/>
</dbReference>
<protein>
    <recommendedName>
        <fullName evidence="1">DUF559 domain-containing protein</fullName>
    </recommendedName>
</protein>